<sequence length="156" mass="17992">MIVGYLRNTSSITRRYFCVISTFSPRLMEHVIFISPTPTHPINTSEEMKRCIRSMHTNYDPTSCFYFIEFLLAFQSSGDMTNNVVMKLSRFYRQKYNFKHDLVCMIVCLKLAVHAPAADCLLHRTNMAILEKGEDPGKKILLVSHRGRYFGTRGGV</sequence>
<dbReference type="AlphaFoldDB" id="A0A8X6IHA8"/>
<reference evidence="1" key="1">
    <citation type="submission" date="2020-08" db="EMBL/GenBank/DDBJ databases">
        <title>Multicomponent nature underlies the extraordinary mechanical properties of spider dragline silk.</title>
        <authorList>
            <person name="Kono N."/>
            <person name="Nakamura H."/>
            <person name="Mori M."/>
            <person name="Yoshida Y."/>
            <person name="Ohtoshi R."/>
            <person name="Malay A.D."/>
            <person name="Moran D.A.P."/>
            <person name="Tomita M."/>
            <person name="Numata K."/>
            <person name="Arakawa K."/>
        </authorList>
    </citation>
    <scope>NUCLEOTIDE SEQUENCE</scope>
</reference>
<organism evidence="1 2">
    <name type="scientific">Trichonephila inaurata madagascariensis</name>
    <dbReference type="NCBI Taxonomy" id="2747483"/>
    <lineage>
        <taxon>Eukaryota</taxon>
        <taxon>Metazoa</taxon>
        <taxon>Ecdysozoa</taxon>
        <taxon>Arthropoda</taxon>
        <taxon>Chelicerata</taxon>
        <taxon>Arachnida</taxon>
        <taxon>Araneae</taxon>
        <taxon>Araneomorphae</taxon>
        <taxon>Entelegynae</taxon>
        <taxon>Araneoidea</taxon>
        <taxon>Nephilidae</taxon>
        <taxon>Trichonephila</taxon>
        <taxon>Trichonephila inaurata</taxon>
    </lineage>
</organism>
<protein>
    <submittedName>
        <fullName evidence="1">Uncharacterized protein</fullName>
    </submittedName>
</protein>
<evidence type="ECO:0000313" key="1">
    <source>
        <dbReference type="EMBL" id="GFS46062.1"/>
    </source>
</evidence>
<comment type="caution">
    <text evidence="1">The sequence shown here is derived from an EMBL/GenBank/DDBJ whole genome shotgun (WGS) entry which is preliminary data.</text>
</comment>
<dbReference type="EMBL" id="BMAV01025945">
    <property type="protein sequence ID" value="GFS46062.1"/>
    <property type="molecule type" value="Genomic_DNA"/>
</dbReference>
<dbReference type="Proteomes" id="UP000886998">
    <property type="component" value="Unassembled WGS sequence"/>
</dbReference>
<evidence type="ECO:0000313" key="2">
    <source>
        <dbReference type="Proteomes" id="UP000886998"/>
    </source>
</evidence>
<keyword evidence="2" id="KW-1185">Reference proteome</keyword>
<accession>A0A8X6IHA8</accession>
<gene>
    <name evidence="1" type="ORF">TNIN_312171</name>
</gene>
<name>A0A8X6IHA8_9ARAC</name>
<proteinExistence type="predicted"/>